<dbReference type="GO" id="GO:0004592">
    <property type="term" value="F:pantoate-beta-alanine ligase activity"/>
    <property type="evidence" value="ECO:0007669"/>
    <property type="project" value="UniProtKB-UniRule"/>
</dbReference>
<feature type="binding site" evidence="8">
    <location>
        <begin position="30"/>
        <end position="37"/>
    </location>
    <ligand>
        <name>ATP</name>
        <dbReference type="ChEBI" id="CHEBI:30616"/>
    </ligand>
</feature>
<proteinExistence type="inferred from homology"/>
<dbReference type="OrthoDB" id="9773087at2"/>
<reference evidence="9 10" key="1">
    <citation type="submission" date="2009-02" db="EMBL/GenBank/DDBJ databases">
        <title>Sequencing of the draft genome and assembly of Dethiobacter alkaliphilus AHT 1.</title>
        <authorList>
            <consortium name="US DOE Joint Genome Institute (JGI-PGF)"/>
            <person name="Lucas S."/>
            <person name="Copeland A."/>
            <person name="Lapidus A."/>
            <person name="Glavina del Rio T."/>
            <person name="Dalin E."/>
            <person name="Tice H."/>
            <person name="Bruce D."/>
            <person name="Goodwin L."/>
            <person name="Pitluck S."/>
            <person name="Larimer F."/>
            <person name="Land M.L."/>
            <person name="Hauser L."/>
            <person name="Muyzer G."/>
        </authorList>
    </citation>
    <scope>NUCLEOTIDE SEQUENCE [LARGE SCALE GENOMIC DNA]</scope>
    <source>
        <strain evidence="9 10">AHT 1</strain>
    </source>
</reference>
<dbReference type="GO" id="GO:0015940">
    <property type="term" value="P:pantothenate biosynthetic process"/>
    <property type="evidence" value="ECO:0007669"/>
    <property type="project" value="UniProtKB-UniRule"/>
</dbReference>
<dbReference type="Proteomes" id="UP000006443">
    <property type="component" value="Unassembled WGS sequence"/>
</dbReference>
<dbReference type="PANTHER" id="PTHR21299:SF1">
    <property type="entry name" value="PANTOATE--BETA-ALANINE LIGASE"/>
    <property type="match status" value="1"/>
</dbReference>
<gene>
    <name evidence="8" type="primary">panC</name>
    <name evidence="9" type="ORF">DealDRAFT_2010</name>
</gene>
<feature type="binding site" evidence="8">
    <location>
        <position position="176"/>
    </location>
    <ligand>
        <name>ATP</name>
        <dbReference type="ChEBI" id="CHEBI:30616"/>
    </ligand>
</feature>
<evidence type="ECO:0000256" key="1">
    <source>
        <dbReference type="ARBA" id="ARBA00004990"/>
    </source>
</evidence>
<dbReference type="UniPathway" id="UPA00028">
    <property type="reaction ID" value="UER00005"/>
</dbReference>
<dbReference type="GO" id="GO:0005829">
    <property type="term" value="C:cytosol"/>
    <property type="evidence" value="ECO:0007669"/>
    <property type="project" value="TreeGrafter"/>
</dbReference>
<organism evidence="9 10">
    <name type="scientific">Dethiobacter alkaliphilus AHT 1</name>
    <dbReference type="NCBI Taxonomy" id="555088"/>
    <lineage>
        <taxon>Bacteria</taxon>
        <taxon>Bacillati</taxon>
        <taxon>Bacillota</taxon>
        <taxon>Dethiobacteria</taxon>
        <taxon>Dethiobacterales</taxon>
        <taxon>Dethiobacteraceae</taxon>
        <taxon>Dethiobacter</taxon>
    </lineage>
</organism>
<dbReference type="RefSeq" id="WP_008517095.1">
    <property type="nucleotide sequence ID" value="NZ_ACJM01000009.1"/>
</dbReference>
<dbReference type="Gene3D" id="3.40.50.620">
    <property type="entry name" value="HUPs"/>
    <property type="match status" value="1"/>
</dbReference>
<comment type="pathway">
    <text evidence="1 8">Cofactor biosynthesis; (R)-pantothenate biosynthesis; (R)-pantothenate from (R)-pantoate and beta-alanine: step 1/1.</text>
</comment>
<dbReference type="FunFam" id="3.30.1300.10:FF:000001">
    <property type="entry name" value="Pantothenate synthetase"/>
    <property type="match status" value="1"/>
</dbReference>
<dbReference type="CDD" id="cd00560">
    <property type="entry name" value="PanC"/>
    <property type="match status" value="1"/>
</dbReference>
<dbReference type="HAMAP" id="MF_00158">
    <property type="entry name" value="PanC"/>
    <property type="match status" value="1"/>
</dbReference>
<comment type="similarity">
    <text evidence="2 8">Belongs to the pantothenate synthetase family.</text>
</comment>
<name>C0GHQ1_DETAL</name>
<comment type="catalytic activity">
    <reaction evidence="7 8">
        <text>(R)-pantoate + beta-alanine + ATP = (R)-pantothenate + AMP + diphosphate + H(+)</text>
        <dbReference type="Rhea" id="RHEA:10912"/>
        <dbReference type="ChEBI" id="CHEBI:15378"/>
        <dbReference type="ChEBI" id="CHEBI:15980"/>
        <dbReference type="ChEBI" id="CHEBI:29032"/>
        <dbReference type="ChEBI" id="CHEBI:30616"/>
        <dbReference type="ChEBI" id="CHEBI:33019"/>
        <dbReference type="ChEBI" id="CHEBI:57966"/>
        <dbReference type="ChEBI" id="CHEBI:456215"/>
        <dbReference type="EC" id="6.3.2.1"/>
    </reaction>
</comment>
<dbReference type="FunFam" id="3.40.50.620:FF:000013">
    <property type="entry name" value="Pantothenate synthetase"/>
    <property type="match status" value="1"/>
</dbReference>
<feature type="binding site" evidence="8">
    <location>
        <begin position="184"/>
        <end position="187"/>
    </location>
    <ligand>
        <name>ATP</name>
        <dbReference type="ChEBI" id="CHEBI:30616"/>
    </ligand>
</feature>
<dbReference type="GO" id="GO:0005524">
    <property type="term" value="F:ATP binding"/>
    <property type="evidence" value="ECO:0007669"/>
    <property type="project" value="UniProtKB-KW"/>
</dbReference>
<comment type="caution">
    <text evidence="9">The sequence shown here is derived from an EMBL/GenBank/DDBJ whole genome shotgun (WGS) entry which is preliminary data.</text>
</comment>
<feature type="binding site" evidence="8">
    <location>
        <position position="153"/>
    </location>
    <ligand>
        <name>(R)-pantoate</name>
        <dbReference type="ChEBI" id="CHEBI:15980"/>
    </ligand>
</feature>
<dbReference type="EC" id="6.3.2.1" evidence="8"/>
<dbReference type="eggNOG" id="COG0414">
    <property type="taxonomic scope" value="Bacteria"/>
</dbReference>
<evidence type="ECO:0000313" key="9">
    <source>
        <dbReference type="EMBL" id="EEG77257.1"/>
    </source>
</evidence>
<keyword evidence="10" id="KW-1185">Reference proteome</keyword>
<dbReference type="STRING" id="555088.DealDRAFT_2010"/>
<evidence type="ECO:0000256" key="8">
    <source>
        <dbReference type="HAMAP-Rule" id="MF_00158"/>
    </source>
</evidence>
<evidence type="ECO:0000256" key="7">
    <source>
        <dbReference type="ARBA" id="ARBA00048258"/>
    </source>
</evidence>
<sequence length="282" mass="31630">MQIIRDIATLRRHVKQARESGKTVGFVPTMGYLHPGHLSLLHKAREKNDLIILSIFVNPLQFGAGEDYEEYPRDLEADAAQAKEAGCDLIFAPTVKEMYPQGYATFVDVERLTDSLCGASRPGHFRGVTTVVTKLFNIVTPDRAYFGQKDAQQALVLRKMARDLNMDLQVLIMPTIREKDGLAMSSRNTYLSPEERTQATVLSRSLFQAEEKIKNGERDTNKITEFITQTIQSEPLANIDYVAIVDTDEIKPTETINGQTLIALAVRFGKTRLIDNIIVEVS</sequence>
<comment type="function">
    <text evidence="8">Catalyzes the condensation of pantoate with beta-alanine in an ATP-dependent reaction via a pantoyl-adenylate intermediate.</text>
</comment>
<evidence type="ECO:0000256" key="6">
    <source>
        <dbReference type="ARBA" id="ARBA00022840"/>
    </source>
</evidence>
<dbReference type="Pfam" id="PF02569">
    <property type="entry name" value="Pantoate_ligase"/>
    <property type="match status" value="1"/>
</dbReference>
<dbReference type="Gene3D" id="3.30.1300.10">
    <property type="entry name" value="Pantoate-beta-alanine ligase, C-terminal domain"/>
    <property type="match status" value="1"/>
</dbReference>
<feature type="binding site" evidence="8">
    <location>
        <position position="61"/>
    </location>
    <ligand>
        <name>(R)-pantoate</name>
        <dbReference type="ChEBI" id="CHEBI:15980"/>
    </ligand>
</feature>
<dbReference type="NCBIfam" id="TIGR00018">
    <property type="entry name" value="panC"/>
    <property type="match status" value="1"/>
</dbReference>
<dbReference type="SUPFAM" id="SSF52374">
    <property type="entry name" value="Nucleotidylyl transferase"/>
    <property type="match status" value="1"/>
</dbReference>
<evidence type="ECO:0000256" key="5">
    <source>
        <dbReference type="ARBA" id="ARBA00022741"/>
    </source>
</evidence>
<keyword evidence="6 8" id="KW-0067">ATP-binding</keyword>
<feature type="active site" description="Proton donor" evidence="8">
    <location>
        <position position="37"/>
    </location>
</feature>
<evidence type="ECO:0000313" key="10">
    <source>
        <dbReference type="Proteomes" id="UP000006443"/>
    </source>
</evidence>
<dbReference type="InterPro" id="IPR014729">
    <property type="entry name" value="Rossmann-like_a/b/a_fold"/>
</dbReference>
<evidence type="ECO:0000256" key="3">
    <source>
        <dbReference type="ARBA" id="ARBA00022598"/>
    </source>
</evidence>
<dbReference type="AlphaFoldDB" id="C0GHQ1"/>
<dbReference type="PANTHER" id="PTHR21299">
    <property type="entry name" value="CYTIDYLATE KINASE/PANTOATE-BETA-ALANINE LIGASE"/>
    <property type="match status" value="1"/>
</dbReference>
<keyword evidence="5 8" id="KW-0547">Nucleotide-binding</keyword>
<evidence type="ECO:0000256" key="2">
    <source>
        <dbReference type="ARBA" id="ARBA00009256"/>
    </source>
</evidence>
<comment type="subunit">
    <text evidence="8">Homodimer.</text>
</comment>
<evidence type="ECO:0000256" key="4">
    <source>
        <dbReference type="ARBA" id="ARBA00022655"/>
    </source>
</evidence>
<keyword evidence="8" id="KW-0963">Cytoplasm</keyword>
<dbReference type="InterPro" id="IPR003721">
    <property type="entry name" value="Pantoate_ligase"/>
</dbReference>
<feature type="binding site" evidence="8">
    <location>
        <position position="61"/>
    </location>
    <ligand>
        <name>beta-alanine</name>
        <dbReference type="ChEBI" id="CHEBI:57966"/>
    </ligand>
</feature>
<dbReference type="InterPro" id="IPR004821">
    <property type="entry name" value="Cyt_trans-like"/>
</dbReference>
<dbReference type="EMBL" id="ACJM01000009">
    <property type="protein sequence ID" value="EEG77257.1"/>
    <property type="molecule type" value="Genomic_DNA"/>
</dbReference>
<keyword evidence="3 8" id="KW-0436">Ligase</keyword>
<comment type="miscellaneous">
    <text evidence="8">The reaction proceeds by a bi uni uni bi ping pong mechanism.</text>
</comment>
<protein>
    <recommendedName>
        <fullName evidence="8">Pantothenate synthetase</fullName>
        <shortName evidence="8">PS</shortName>
        <ecNumber evidence="8">6.3.2.1</ecNumber>
    </recommendedName>
    <alternativeName>
        <fullName evidence="8">Pantoate--beta-alanine ligase</fullName>
    </alternativeName>
    <alternativeName>
        <fullName evidence="8">Pantoate-activating enzyme</fullName>
    </alternativeName>
</protein>
<comment type="subcellular location">
    <subcellularLocation>
        <location evidence="8">Cytoplasm</location>
    </subcellularLocation>
</comment>
<feature type="binding site" evidence="8">
    <location>
        <begin position="147"/>
        <end position="150"/>
    </location>
    <ligand>
        <name>ATP</name>
        <dbReference type="ChEBI" id="CHEBI:30616"/>
    </ligand>
</feature>
<dbReference type="InterPro" id="IPR042176">
    <property type="entry name" value="Pantoate_ligase_C"/>
</dbReference>
<accession>C0GHQ1</accession>
<keyword evidence="4 8" id="KW-0566">Pantothenate biosynthesis</keyword>
<dbReference type="NCBIfam" id="TIGR00125">
    <property type="entry name" value="cyt_tran_rel"/>
    <property type="match status" value="1"/>
</dbReference>